<dbReference type="Gene3D" id="3.30.300.220">
    <property type="match status" value="1"/>
</dbReference>
<dbReference type="PANTHER" id="PTHR43802:SF1">
    <property type="entry name" value="IP11341P-RELATED"/>
    <property type="match status" value="1"/>
</dbReference>
<name>A0A383DUA5_9ZZZZ</name>
<evidence type="ECO:0000313" key="3">
    <source>
        <dbReference type="EMBL" id="SVE48106.1"/>
    </source>
</evidence>
<dbReference type="AlphaFoldDB" id="A0A383DUA5"/>
<dbReference type="InterPro" id="IPR029045">
    <property type="entry name" value="ClpP/crotonase-like_dom_sf"/>
</dbReference>
<accession>A0A383DUA5</accession>
<comment type="similarity">
    <text evidence="1">Belongs to the enoyl-CoA hydratase/isomerase family.</text>
</comment>
<evidence type="ECO:0000256" key="1">
    <source>
        <dbReference type="ARBA" id="ARBA00005254"/>
    </source>
</evidence>
<evidence type="ECO:0000259" key="2">
    <source>
        <dbReference type="Pfam" id="PF16113"/>
    </source>
</evidence>
<organism evidence="3">
    <name type="scientific">marine metagenome</name>
    <dbReference type="NCBI Taxonomy" id="408172"/>
    <lineage>
        <taxon>unclassified sequences</taxon>
        <taxon>metagenomes</taxon>
        <taxon>ecological metagenomes</taxon>
    </lineage>
</organism>
<gene>
    <name evidence="3" type="ORF">METZ01_LOCUS500960</name>
</gene>
<proteinExistence type="inferred from homology"/>
<sequence>MTEIKKTPDGIEIPPPGPNDVLYESEGSVVRITLNRPSVLNAMNKNVQRLLYGFLEKAEQDEAVNVIILTGAGRAFTAGGD</sequence>
<feature type="domain" description="Enoyl-CoA hydratase/isomerase" evidence="2">
    <location>
        <begin position="31"/>
        <end position="81"/>
    </location>
</feature>
<dbReference type="Pfam" id="PF16113">
    <property type="entry name" value="ECH_2"/>
    <property type="match status" value="1"/>
</dbReference>
<dbReference type="SUPFAM" id="SSF52096">
    <property type="entry name" value="ClpP/crotonase"/>
    <property type="match status" value="1"/>
</dbReference>
<feature type="non-terminal residue" evidence="3">
    <location>
        <position position="81"/>
    </location>
</feature>
<protein>
    <recommendedName>
        <fullName evidence="2">Enoyl-CoA hydratase/isomerase domain-containing protein</fullName>
    </recommendedName>
</protein>
<dbReference type="EMBL" id="UINC01220266">
    <property type="protein sequence ID" value="SVE48106.1"/>
    <property type="molecule type" value="Genomic_DNA"/>
</dbReference>
<dbReference type="InterPro" id="IPR045004">
    <property type="entry name" value="ECH_dom"/>
</dbReference>
<dbReference type="CDD" id="cd06558">
    <property type="entry name" value="crotonase-like"/>
    <property type="match status" value="1"/>
</dbReference>
<reference evidence="3" key="1">
    <citation type="submission" date="2018-05" db="EMBL/GenBank/DDBJ databases">
        <authorList>
            <person name="Lanie J.A."/>
            <person name="Ng W.-L."/>
            <person name="Kazmierczak K.M."/>
            <person name="Andrzejewski T.M."/>
            <person name="Davidsen T.M."/>
            <person name="Wayne K.J."/>
            <person name="Tettelin H."/>
            <person name="Glass J.I."/>
            <person name="Rusch D."/>
            <person name="Podicherti R."/>
            <person name="Tsui H.-C.T."/>
            <person name="Winkler M.E."/>
        </authorList>
    </citation>
    <scope>NUCLEOTIDE SEQUENCE</scope>
</reference>
<dbReference type="PANTHER" id="PTHR43802">
    <property type="entry name" value="ENOYL-COA HYDRATASE"/>
    <property type="match status" value="1"/>
</dbReference>